<accession>A0ABS9Z0G9</accession>
<reference evidence="1" key="1">
    <citation type="journal article" date="2022" name="ISME J.">
        <title>Identification of active gaseous-alkane degraders at natural gas seeps.</title>
        <authorList>
            <person name="Farhan Ul Haque M."/>
            <person name="Hernandez M."/>
            <person name="Crombie A.T."/>
            <person name="Murrell J.C."/>
        </authorList>
    </citation>
    <scope>NUCLEOTIDE SEQUENCE</scope>
    <source>
        <strain evidence="1">ANDR5</strain>
    </source>
</reference>
<dbReference type="RefSeq" id="WP_243073138.1">
    <property type="nucleotide sequence ID" value="NZ_JAIVFL010000001.1"/>
</dbReference>
<organism evidence="1 2">
    <name type="scientific">Candidatus Mycolicibacterium alkanivorans</name>
    <dbReference type="NCBI Taxonomy" id="2954114"/>
    <lineage>
        <taxon>Bacteria</taxon>
        <taxon>Bacillati</taxon>
        <taxon>Actinomycetota</taxon>
        <taxon>Actinomycetes</taxon>
        <taxon>Mycobacteriales</taxon>
        <taxon>Mycobacteriaceae</taxon>
        <taxon>Mycolicibacterium</taxon>
    </lineage>
</organism>
<name>A0ABS9Z0G9_9MYCO</name>
<evidence type="ECO:0008006" key="3">
    <source>
        <dbReference type="Google" id="ProtNLM"/>
    </source>
</evidence>
<dbReference type="EMBL" id="JAIVFL010000001">
    <property type="protein sequence ID" value="MCI4677016.1"/>
    <property type="molecule type" value="Genomic_DNA"/>
</dbReference>
<gene>
    <name evidence="1" type="ORF">K9U37_19810</name>
</gene>
<proteinExistence type="predicted"/>
<keyword evidence="2" id="KW-1185">Reference proteome</keyword>
<evidence type="ECO:0000313" key="2">
    <source>
        <dbReference type="Proteomes" id="UP001139068"/>
    </source>
</evidence>
<dbReference type="Proteomes" id="UP001139068">
    <property type="component" value="Unassembled WGS sequence"/>
</dbReference>
<evidence type="ECO:0000313" key="1">
    <source>
        <dbReference type="EMBL" id="MCI4677016.1"/>
    </source>
</evidence>
<comment type="caution">
    <text evidence="1">The sequence shown here is derived from an EMBL/GenBank/DDBJ whole genome shotgun (WGS) entry which is preliminary data.</text>
</comment>
<protein>
    <recommendedName>
        <fullName evidence="3">Transposase</fullName>
    </recommendedName>
</protein>
<sequence length="237" mass="26740">MPAKSAQHDEASAFTAPEQVNHRRYEALRAFFVDGLSHAEAGDRFGYTRWAMINLVRDYRNGKLTLFTPPRKPGRVPGSAPAKDRVRGRVIELRREGLSTYEISARLAAEHTAKTLITHYARRMTIEQRLAEIIQAFHADALSSAVNLNVDLDIMLCVLAQALIAALRARLPGYATVTPDVLQRRFLETPGTITTSADTITVRLDRRAYSPVLRKADLPQDTPVPWWDNRTLRFEFS</sequence>